<dbReference type="HAMAP" id="MF_01665">
    <property type="entry name" value="HemeA_synth_type2"/>
    <property type="match status" value="1"/>
</dbReference>
<comment type="catalytic activity">
    <reaction evidence="11">
        <text>Fe(II)-heme o + 2 A + H2O = Fe(II)-heme a + 2 AH2</text>
        <dbReference type="Rhea" id="RHEA:63388"/>
        <dbReference type="ChEBI" id="CHEBI:13193"/>
        <dbReference type="ChEBI" id="CHEBI:15377"/>
        <dbReference type="ChEBI" id="CHEBI:17499"/>
        <dbReference type="ChEBI" id="CHEBI:60530"/>
        <dbReference type="ChEBI" id="CHEBI:61715"/>
        <dbReference type="EC" id="1.17.99.9"/>
    </reaction>
    <physiologicalReaction direction="left-to-right" evidence="11">
        <dbReference type="Rhea" id="RHEA:63389"/>
    </physiologicalReaction>
</comment>
<evidence type="ECO:0000256" key="1">
    <source>
        <dbReference type="ARBA" id="ARBA00001970"/>
    </source>
</evidence>
<evidence type="ECO:0000256" key="12">
    <source>
        <dbReference type="SAM" id="Phobius"/>
    </source>
</evidence>
<sequence length="345" mass="38782">MQQHTYNKAMVWWLASGIVLILAMVVVGGITRLTGSGLSIVEWNLLSGTLPPLTEAAWAVAFEKYKQFPEYQKLNYSMTLEGFKQIFWWEYLHRLLGRVIGVVFIVPFLYFWASKQLTGRLLKRLLFILLLGMTQGLMGWVMVKSGLVDNPHVSHYRLAAHLLLAVALISTILWTIADLVTVQTSESNYSSGLKRLSVLVVSVLLVQLVLGAFVAGLKAGFSYNTYPLMNGELLPFFLRDHLTWANFLENGVFVQFLHRWFAMVVVVVVLAIWFKVRRVQLSSATKTIAILLVFITFLQVGSGIVTLLFAVPVSLGVLHQVMAIVLFGLGILLLHQLQSRSTRFV</sequence>
<gene>
    <name evidence="13" type="ORF">GXP69_05435</name>
</gene>
<keyword evidence="5 12" id="KW-1133">Transmembrane helix</keyword>
<accession>A0A6B3LUF1</accession>
<dbReference type="InterPro" id="IPR023754">
    <property type="entry name" value="HemeA_Synthase_type2"/>
</dbReference>
<evidence type="ECO:0000256" key="11">
    <source>
        <dbReference type="ARBA" id="ARBA00048044"/>
    </source>
</evidence>
<dbReference type="GO" id="GO:0120547">
    <property type="term" value="F:heme A synthase activity"/>
    <property type="evidence" value="ECO:0007669"/>
    <property type="project" value="UniProtKB-EC"/>
</dbReference>
<dbReference type="PANTHER" id="PTHR23289">
    <property type="entry name" value="CYTOCHROME C OXIDASE ASSEMBLY PROTEIN COX15"/>
    <property type="match status" value="1"/>
</dbReference>
<evidence type="ECO:0000256" key="10">
    <source>
        <dbReference type="ARBA" id="ARBA00044501"/>
    </source>
</evidence>
<dbReference type="GO" id="GO:0046872">
    <property type="term" value="F:metal ion binding"/>
    <property type="evidence" value="ECO:0007669"/>
    <property type="project" value="UniProtKB-KW"/>
</dbReference>
<keyword evidence="8" id="KW-0350">Heme biosynthesis</keyword>
<feature type="transmembrane region" description="Helical" evidence="12">
    <location>
        <begin position="317"/>
        <end position="334"/>
    </location>
</feature>
<comment type="caution">
    <text evidence="13">The sequence shown here is derived from an EMBL/GenBank/DDBJ whole genome shotgun (WGS) entry which is preliminary data.</text>
</comment>
<feature type="transmembrane region" description="Helical" evidence="12">
    <location>
        <begin position="125"/>
        <end position="143"/>
    </location>
</feature>
<dbReference type="GO" id="GO:0016653">
    <property type="term" value="F:oxidoreductase activity, acting on NAD(P)H, heme protein as acceptor"/>
    <property type="evidence" value="ECO:0007669"/>
    <property type="project" value="TreeGrafter"/>
</dbReference>
<dbReference type="RefSeq" id="WP_163913241.1">
    <property type="nucleotide sequence ID" value="NZ_JAAGWD010000002.1"/>
</dbReference>
<feature type="transmembrane region" description="Helical" evidence="12">
    <location>
        <begin position="95"/>
        <end position="113"/>
    </location>
</feature>
<evidence type="ECO:0000256" key="4">
    <source>
        <dbReference type="ARBA" id="ARBA00022723"/>
    </source>
</evidence>
<proteinExistence type="inferred from homology"/>
<keyword evidence="14" id="KW-1185">Reference proteome</keyword>
<dbReference type="PANTHER" id="PTHR23289:SF2">
    <property type="entry name" value="CYTOCHROME C OXIDASE ASSEMBLY PROTEIN COX15 HOMOLOG"/>
    <property type="match status" value="1"/>
</dbReference>
<keyword evidence="6" id="KW-0560">Oxidoreductase</keyword>
<evidence type="ECO:0000256" key="7">
    <source>
        <dbReference type="ARBA" id="ARBA00023004"/>
    </source>
</evidence>
<protein>
    <submittedName>
        <fullName evidence="13">Heme A synthase</fullName>
    </submittedName>
</protein>
<organism evidence="13 14">
    <name type="scientific">Pontibacter burrus</name>
    <dbReference type="NCBI Taxonomy" id="2704466"/>
    <lineage>
        <taxon>Bacteria</taxon>
        <taxon>Pseudomonadati</taxon>
        <taxon>Bacteroidota</taxon>
        <taxon>Cytophagia</taxon>
        <taxon>Cytophagales</taxon>
        <taxon>Hymenobacteraceae</taxon>
        <taxon>Pontibacter</taxon>
    </lineage>
</organism>
<dbReference type="InterPro" id="IPR003780">
    <property type="entry name" value="COX15/CtaA_fam"/>
</dbReference>
<feature type="transmembrane region" description="Helical" evidence="12">
    <location>
        <begin position="257"/>
        <end position="276"/>
    </location>
</feature>
<evidence type="ECO:0000256" key="5">
    <source>
        <dbReference type="ARBA" id="ARBA00022989"/>
    </source>
</evidence>
<dbReference type="AlphaFoldDB" id="A0A6B3LUF1"/>
<comment type="pathway">
    <text evidence="10">Porphyrin-containing compound metabolism; heme A biosynthesis; heme A from heme O: step 1/1.</text>
</comment>
<keyword evidence="3 12" id="KW-0812">Transmembrane</keyword>
<reference evidence="13 14" key="1">
    <citation type="submission" date="2020-02" db="EMBL/GenBank/DDBJ databases">
        <authorList>
            <person name="Kim M.K."/>
        </authorList>
    </citation>
    <scope>NUCLEOTIDE SEQUENCE [LARGE SCALE GENOMIC DNA]</scope>
    <source>
        <strain evidence="13 14">BT327</strain>
    </source>
</reference>
<dbReference type="Proteomes" id="UP000474777">
    <property type="component" value="Unassembled WGS sequence"/>
</dbReference>
<dbReference type="GO" id="GO:0016020">
    <property type="term" value="C:membrane"/>
    <property type="evidence" value="ECO:0007669"/>
    <property type="project" value="UniProtKB-SubCell"/>
</dbReference>
<name>A0A6B3LUF1_9BACT</name>
<evidence type="ECO:0000256" key="8">
    <source>
        <dbReference type="ARBA" id="ARBA00023133"/>
    </source>
</evidence>
<comment type="cofactor">
    <cofactor evidence="1">
        <name>heme b</name>
        <dbReference type="ChEBI" id="CHEBI:60344"/>
    </cofactor>
</comment>
<dbReference type="GO" id="GO:0006784">
    <property type="term" value="P:heme A biosynthetic process"/>
    <property type="evidence" value="ECO:0007669"/>
    <property type="project" value="InterPro"/>
</dbReference>
<keyword evidence="9 12" id="KW-0472">Membrane</keyword>
<evidence type="ECO:0000256" key="3">
    <source>
        <dbReference type="ARBA" id="ARBA00022692"/>
    </source>
</evidence>
<comment type="subcellular location">
    <subcellularLocation>
        <location evidence="2">Membrane</location>
        <topology evidence="2">Multi-pass membrane protein</topology>
    </subcellularLocation>
</comment>
<keyword evidence="4" id="KW-0479">Metal-binding</keyword>
<feature type="transmembrane region" description="Helical" evidence="12">
    <location>
        <begin position="288"/>
        <end position="311"/>
    </location>
</feature>
<evidence type="ECO:0000256" key="2">
    <source>
        <dbReference type="ARBA" id="ARBA00004141"/>
    </source>
</evidence>
<evidence type="ECO:0000313" key="13">
    <source>
        <dbReference type="EMBL" id="NEM97130.1"/>
    </source>
</evidence>
<dbReference type="EMBL" id="JAAGWD010000002">
    <property type="protein sequence ID" value="NEM97130.1"/>
    <property type="molecule type" value="Genomic_DNA"/>
</dbReference>
<evidence type="ECO:0000256" key="6">
    <source>
        <dbReference type="ARBA" id="ARBA00023002"/>
    </source>
</evidence>
<feature type="transmembrane region" description="Helical" evidence="12">
    <location>
        <begin position="155"/>
        <end position="177"/>
    </location>
</feature>
<evidence type="ECO:0000256" key="9">
    <source>
        <dbReference type="ARBA" id="ARBA00023136"/>
    </source>
</evidence>
<keyword evidence="7" id="KW-0408">Iron</keyword>
<feature type="transmembrane region" description="Helical" evidence="12">
    <location>
        <begin position="12"/>
        <end position="31"/>
    </location>
</feature>
<evidence type="ECO:0000313" key="14">
    <source>
        <dbReference type="Proteomes" id="UP000474777"/>
    </source>
</evidence>
<dbReference type="Pfam" id="PF02628">
    <property type="entry name" value="COX15-CtaA"/>
    <property type="match status" value="1"/>
</dbReference>
<feature type="transmembrane region" description="Helical" evidence="12">
    <location>
        <begin position="198"/>
        <end position="221"/>
    </location>
</feature>